<reference evidence="2" key="1">
    <citation type="journal article" date="2019" name="Sci. Rep.">
        <title>Draft genome of Tanacetum cinerariifolium, the natural source of mosquito coil.</title>
        <authorList>
            <person name="Yamashiro T."/>
            <person name="Shiraishi A."/>
            <person name="Satake H."/>
            <person name="Nakayama K."/>
        </authorList>
    </citation>
    <scope>NUCLEOTIDE SEQUENCE</scope>
</reference>
<evidence type="ECO:0000256" key="1">
    <source>
        <dbReference type="SAM" id="Coils"/>
    </source>
</evidence>
<organism evidence="2">
    <name type="scientific">Tanacetum cinerariifolium</name>
    <name type="common">Dalmatian daisy</name>
    <name type="synonym">Chrysanthemum cinerariifolium</name>
    <dbReference type="NCBI Taxonomy" id="118510"/>
    <lineage>
        <taxon>Eukaryota</taxon>
        <taxon>Viridiplantae</taxon>
        <taxon>Streptophyta</taxon>
        <taxon>Embryophyta</taxon>
        <taxon>Tracheophyta</taxon>
        <taxon>Spermatophyta</taxon>
        <taxon>Magnoliopsida</taxon>
        <taxon>eudicotyledons</taxon>
        <taxon>Gunneridae</taxon>
        <taxon>Pentapetalae</taxon>
        <taxon>asterids</taxon>
        <taxon>campanulids</taxon>
        <taxon>Asterales</taxon>
        <taxon>Asteraceae</taxon>
        <taxon>Asteroideae</taxon>
        <taxon>Anthemideae</taxon>
        <taxon>Anthemidinae</taxon>
        <taxon>Tanacetum</taxon>
    </lineage>
</organism>
<protein>
    <submittedName>
        <fullName evidence="2">Uncharacterized protein</fullName>
    </submittedName>
</protein>
<accession>A0A699Q8Z5</accession>
<keyword evidence="1" id="KW-0175">Coiled coil</keyword>
<evidence type="ECO:0000313" key="2">
    <source>
        <dbReference type="EMBL" id="GFC61456.1"/>
    </source>
</evidence>
<comment type="caution">
    <text evidence="2">The sequence shown here is derived from an EMBL/GenBank/DDBJ whole genome shotgun (WGS) entry which is preliminary data.</text>
</comment>
<dbReference type="Gene3D" id="1.20.5.170">
    <property type="match status" value="1"/>
</dbReference>
<sequence length="112" mass="12900">LDSFEDDQPIIVQADDEEEVEQLTRLLVKSFKPELSTLLTSYDFSKSLPTELKELSSKFNDLFEEIKELKNYVKKLEVELLGDLKEMPSKLEKFTSTVSSLTTQVAELKTHQ</sequence>
<gene>
    <name evidence="2" type="ORF">Tci_833426</name>
</gene>
<feature type="coiled-coil region" evidence="1">
    <location>
        <begin position="52"/>
        <end position="79"/>
    </location>
</feature>
<dbReference type="EMBL" id="BKCJ010989737">
    <property type="protein sequence ID" value="GFC61456.1"/>
    <property type="molecule type" value="Genomic_DNA"/>
</dbReference>
<dbReference type="AlphaFoldDB" id="A0A699Q8Z5"/>
<name>A0A699Q8Z5_TANCI</name>
<feature type="non-terminal residue" evidence="2">
    <location>
        <position position="1"/>
    </location>
</feature>
<proteinExistence type="predicted"/>